<name>A0A9D2HA85_9FIRM</name>
<dbReference type="Pfam" id="PF01648">
    <property type="entry name" value="ACPS"/>
    <property type="match status" value="1"/>
</dbReference>
<dbReference type="PANTHER" id="PTHR12215">
    <property type="entry name" value="PHOSPHOPANTETHEINE TRANSFERASE"/>
    <property type="match status" value="1"/>
</dbReference>
<evidence type="ECO:0000256" key="2">
    <source>
        <dbReference type="ARBA" id="ARBA00022679"/>
    </source>
</evidence>
<reference evidence="4" key="2">
    <citation type="submission" date="2021-04" db="EMBL/GenBank/DDBJ databases">
        <authorList>
            <person name="Gilroy R."/>
        </authorList>
    </citation>
    <scope>NUCLEOTIDE SEQUENCE</scope>
    <source>
        <strain evidence="4">ChiSjej2B20-11307</strain>
    </source>
</reference>
<comment type="caution">
    <text evidence="4">The sequence shown here is derived from an EMBL/GenBank/DDBJ whole genome shotgun (WGS) entry which is preliminary data.</text>
</comment>
<sequence length="233" mass="26906">MVRAWAADVTPLYKKECYENYYRTLPDFRKRKADRLHSEEMKAQSVGVWALWTKIRREYGMPEDAPVNFSHSGEYVMCAVVMDNAGDTQGRGSTDGLSQAVGRGAAHSCEKARVGCDLEKIGIFRANVAKRFFCPEEYETLMREKTEEGRTKLFYRYWVLKESFMKATGKGMALPVNAFSIRLGNPPLLIKKPKEFPEAYYYMEYKIEQVPYKMAVCSTDKEIDAKLHMELRL</sequence>
<evidence type="ECO:0000313" key="4">
    <source>
        <dbReference type="EMBL" id="HJA06366.1"/>
    </source>
</evidence>
<dbReference type="AlphaFoldDB" id="A0A9D2HA85"/>
<reference evidence="4" key="1">
    <citation type="journal article" date="2021" name="PeerJ">
        <title>Extensive microbial diversity within the chicken gut microbiome revealed by metagenomics and culture.</title>
        <authorList>
            <person name="Gilroy R."/>
            <person name="Ravi A."/>
            <person name="Getino M."/>
            <person name="Pursley I."/>
            <person name="Horton D.L."/>
            <person name="Alikhan N.F."/>
            <person name="Baker D."/>
            <person name="Gharbi K."/>
            <person name="Hall N."/>
            <person name="Watson M."/>
            <person name="Adriaenssens E.M."/>
            <person name="Foster-Nyarko E."/>
            <person name="Jarju S."/>
            <person name="Secka A."/>
            <person name="Antonio M."/>
            <person name="Oren A."/>
            <person name="Chaudhuri R.R."/>
            <person name="La Ragione R."/>
            <person name="Hildebrand F."/>
            <person name="Pallen M.J."/>
        </authorList>
    </citation>
    <scope>NUCLEOTIDE SEQUENCE</scope>
    <source>
        <strain evidence="4">ChiSjej2B20-11307</strain>
    </source>
</reference>
<feature type="domain" description="4'-phosphopantetheinyl transferase" evidence="3">
    <location>
        <begin position="113"/>
        <end position="202"/>
    </location>
</feature>
<dbReference type="GO" id="GO:0005829">
    <property type="term" value="C:cytosol"/>
    <property type="evidence" value="ECO:0007669"/>
    <property type="project" value="TreeGrafter"/>
</dbReference>
<dbReference type="GO" id="GO:0008897">
    <property type="term" value="F:holo-[acyl-carrier-protein] synthase activity"/>
    <property type="evidence" value="ECO:0007669"/>
    <property type="project" value="InterPro"/>
</dbReference>
<dbReference type="InterPro" id="IPR050559">
    <property type="entry name" value="P-Pant_transferase_sf"/>
</dbReference>
<evidence type="ECO:0000259" key="3">
    <source>
        <dbReference type="Pfam" id="PF01648"/>
    </source>
</evidence>
<dbReference type="InterPro" id="IPR037143">
    <property type="entry name" value="4-PPantetheinyl_Trfase_dom_sf"/>
</dbReference>
<dbReference type="GO" id="GO:0000287">
    <property type="term" value="F:magnesium ion binding"/>
    <property type="evidence" value="ECO:0007669"/>
    <property type="project" value="InterPro"/>
</dbReference>
<dbReference type="InterPro" id="IPR008278">
    <property type="entry name" value="4-PPantetheinyl_Trfase_dom"/>
</dbReference>
<dbReference type="EMBL" id="DXAK01000020">
    <property type="protein sequence ID" value="HJA06366.1"/>
    <property type="molecule type" value="Genomic_DNA"/>
</dbReference>
<comment type="similarity">
    <text evidence="1">Belongs to the P-Pant transferase superfamily. Gsp/Sfp/HetI/AcpT family.</text>
</comment>
<accession>A0A9D2HA85</accession>
<dbReference type="Gene3D" id="3.90.470.20">
    <property type="entry name" value="4'-phosphopantetheinyl transferase domain"/>
    <property type="match status" value="1"/>
</dbReference>
<protein>
    <submittedName>
        <fullName evidence="4">4'-phosphopantetheinyl transferase superfamily protein</fullName>
    </submittedName>
</protein>
<organism evidence="4 5">
    <name type="scientific">Candidatus Mediterraneibacter pullicola</name>
    <dbReference type="NCBI Taxonomy" id="2838682"/>
    <lineage>
        <taxon>Bacteria</taxon>
        <taxon>Bacillati</taxon>
        <taxon>Bacillota</taxon>
        <taxon>Clostridia</taxon>
        <taxon>Lachnospirales</taxon>
        <taxon>Lachnospiraceae</taxon>
        <taxon>Mediterraneibacter</taxon>
    </lineage>
</organism>
<dbReference type="SUPFAM" id="SSF56214">
    <property type="entry name" value="4'-phosphopantetheinyl transferase"/>
    <property type="match status" value="1"/>
</dbReference>
<keyword evidence="2 4" id="KW-0808">Transferase</keyword>
<dbReference type="PANTHER" id="PTHR12215:SF10">
    <property type="entry name" value="L-AMINOADIPATE-SEMIALDEHYDE DEHYDROGENASE-PHOSPHOPANTETHEINYL TRANSFERASE"/>
    <property type="match status" value="1"/>
</dbReference>
<evidence type="ECO:0000256" key="1">
    <source>
        <dbReference type="ARBA" id="ARBA00010990"/>
    </source>
</evidence>
<proteinExistence type="inferred from homology"/>
<evidence type="ECO:0000313" key="5">
    <source>
        <dbReference type="Proteomes" id="UP000824223"/>
    </source>
</evidence>
<dbReference type="GO" id="GO:0019878">
    <property type="term" value="P:lysine biosynthetic process via aminoadipic acid"/>
    <property type="evidence" value="ECO:0007669"/>
    <property type="project" value="TreeGrafter"/>
</dbReference>
<gene>
    <name evidence="4" type="ORF">H9798_04355</name>
</gene>
<dbReference type="Proteomes" id="UP000824223">
    <property type="component" value="Unassembled WGS sequence"/>
</dbReference>